<dbReference type="EMBL" id="CAJNRG010014323">
    <property type="protein sequence ID" value="CAF2155264.1"/>
    <property type="molecule type" value="Genomic_DNA"/>
</dbReference>
<evidence type="ECO:0000313" key="3">
    <source>
        <dbReference type="EMBL" id="CAF4393552.1"/>
    </source>
</evidence>
<dbReference type="Proteomes" id="UP000663887">
    <property type="component" value="Unassembled WGS sequence"/>
</dbReference>
<feature type="non-terminal residue" evidence="3">
    <location>
        <position position="170"/>
    </location>
</feature>
<organism evidence="3 4">
    <name type="scientific">Rotaria magnacalcarata</name>
    <dbReference type="NCBI Taxonomy" id="392030"/>
    <lineage>
        <taxon>Eukaryota</taxon>
        <taxon>Metazoa</taxon>
        <taxon>Spiralia</taxon>
        <taxon>Gnathifera</taxon>
        <taxon>Rotifera</taxon>
        <taxon>Eurotatoria</taxon>
        <taxon>Bdelloidea</taxon>
        <taxon>Philodinida</taxon>
        <taxon>Philodinidae</taxon>
        <taxon>Rotaria</taxon>
    </lineage>
</organism>
<dbReference type="EMBL" id="CAJOBF010022934">
    <property type="protein sequence ID" value="CAF4393552.1"/>
    <property type="molecule type" value="Genomic_DNA"/>
</dbReference>
<evidence type="ECO:0000313" key="2">
    <source>
        <dbReference type="EMBL" id="CAF2155264.1"/>
    </source>
</evidence>
<protein>
    <submittedName>
        <fullName evidence="3">Uncharacterized protein</fullName>
    </submittedName>
</protein>
<name>A0A820NVE8_9BILA</name>
<proteinExistence type="predicted"/>
<gene>
    <name evidence="3" type="ORF">UXM345_LOCUS37926</name>
    <name evidence="2" type="ORF">XDN619_LOCUS29398</name>
</gene>
<feature type="region of interest" description="Disordered" evidence="1">
    <location>
        <begin position="1"/>
        <end position="36"/>
    </location>
</feature>
<comment type="caution">
    <text evidence="3">The sequence shown here is derived from an EMBL/GenBank/DDBJ whole genome shotgun (WGS) entry which is preliminary data.</text>
</comment>
<accession>A0A820NVE8</accession>
<evidence type="ECO:0000256" key="1">
    <source>
        <dbReference type="SAM" id="MobiDB-lite"/>
    </source>
</evidence>
<sequence>MSTSISSTMPEISSSSTIEVTSSTMGSSTTFGSTMGSVTNQELPTWSSANSDSSVASTSTLVATSIVNSVIETTTTSETTSHSSINTSETIMASTAAAFSASFEQTSSSTDRLSLLSEAISSIGTTTQGLNSVDSSTSIGYTSETSSVATISPAVSETIEPTTNTPSIAD</sequence>
<evidence type="ECO:0000313" key="4">
    <source>
        <dbReference type="Proteomes" id="UP000663842"/>
    </source>
</evidence>
<dbReference type="Proteomes" id="UP000663842">
    <property type="component" value="Unassembled WGS sequence"/>
</dbReference>
<dbReference type="AlphaFoldDB" id="A0A820NVE8"/>
<reference evidence="3" key="1">
    <citation type="submission" date="2021-02" db="EMBL/GenBank/DDBJ databases">
        <authorList>
            <person name="Nowell W R."/>
        </authorList>
    </citation>
    <scope>NUCLEOTIDE SEQUENCE</scope>
</reference>